<proteinExistence type="predicted"/>
<gene>
    <name evidence="2" type="ORF">SAMN05216283_11620</name>
</gene>
<dbReference type="STRING" id="655355.SAMN05216283_11620"/>
<feature type="region of interest" description="Disordered" evidence="1">
    <location>
        <begin position="1"/>
        <end position="20"/>
    </location>
</feature>
<dbReference type="Proteomes" id="UP000198964">
    <property type="component" value="Unassembled WGS sequence"/>
</dbReference>
<name>A0A1I2LPG2_9BACT</name>
<evidence type="ECO:0000313" key="3">
    <source>
        <dbReference type="Proteomes" id="UP000198964"/>
    </source>
</evidence>
<dbReference type="EMBL" id="FONW01000016">
    <property type="protein sequence ID" value="SFF78951.1"/>
    <property type="molecule type" value="Genomic_DNA"/>
</dbReference>
<evidence type="ECO:0000256" key="1">
    <source>
        <dbReference type="SAM" id="MobiDB-lite"/>
    </source>
</evidence>
<accession>A0A1I2LPG2</accession>
<organism evidence="2 3">
    <name type="scientific">Sunxiuqinia elliptica</name>
    <dbReference type="NCBI Taxonomy" id="655355"/>
    <lineage>
        <taxon>Bacteria</taxon>
        <taxon>Pseudomonadati</taxon>
        <taxon>Bacteroidota</taxon>
        <taxon>Bacteroidia</taxon>
        <taxon>Marinilabiliales</taxon>
        <taxon>Prolixibacteraceae</taxon>
        <taxon>Sunxiuqinia</taxon>
    </lineage>
</organism>
<sequence>MPFSPFPHIKAQNERQASKLKMKSQASAYQQMLKTLKTQAIFGRSNCTSDCLTL</sequence>
<reference evidence="2 3" key="1">
    <citation type="submission" date="2016-10" db="EMBL/GenBank/DDBJ databases">
        <authorList>
            <person name="de Groot N.N."/>
        </authorList>
    </citation>
    <scope>NUCLEOTIDE SEQUENCE [LARGE SCALE GENOMIC DNA]</scope>
    <source>
        <strain evidence="2 3">CGMCC 1.9156</strain>
    </source>
</reference>
<keyword evidence="3" id="KW-1185">Reference proteome</keyword>
<evidence type="ECO:0000313" key="2">
    <source>
        <dbReference type="EMBL" id="SFF78951.1"/>
    </source>
</evidence>
<protein>
    <submittedName>
        <fullName evidence="2">Uncharacterized protein</fullName>
    </submittedName>
</protein>
<dbReference type="AlphaFoldDB" id="A0A1I2LPG2"/>